<evidence type="ECO:0000256" key="9">
    <source>
        <dbReference type="ARBA" id="ARBA00023140"/>
    </source>
</evidence>
<dbReference type="SUPFAM" id="SSF48179">
    <property type="entry name" value="6-phosphogluconate dehydrogenase C-terminal domain-like"/>
    <property type="match status" value="2"/>
</dbReference>
<dbReference type="PROSITE" id="PS00166">
    <property type="entry name" value="ENOYL_COA_HYDRATASE"/>
    <property type="match status" value="1"/>
</dbReference>
<evidence type="ECO:0000256" key="12">
    <source>
        <dbReference type="ARBA" id="ARBA00023268"/>
    </source>
</evidence>
<feature type="domain" description="3-hydroxyacyl-CoA dehydrogenase C-terminal" evidence="14">
    <location>
        <begin position="575"/>
        <end position="662"/>
    </location>
</feature>
<comment type="pathway">
    <text evidence="2">Lipid metabolism; fatty acid beta-oxidation.</text>
</comment>
<dbReference type="GO" id="GO:0004300">
    <property type="term" value="F:enoyl-CoA hydratase activity"/>
    <property type="evidence" value="ECO:0007669"/>
    <property type="project" value="UniProtKB-ARBA"/>
</dbReference>
<dbReference type="Gene3D" id="1.10.1040.50">
    <property type="match status" value="1"/>
</dbReference>
<keyword evidence="5" id="KW-0276">Fatty acid metabolism</keyword>
<dbReference type="Gene3D" id="3.90.226.10">
    <property type="entry name" value="2-enoyl-CoA Hydratase, Chain A, domain 1"/>
    <property type="match status" value="1"/>
</dbReference>
<comment type="subcellular location">
    <subcellularLocation>
        <location evidence="1">Peroxisome</location>
    </subcellularLocation>
</comment>
<gene>
    <name evidence="16" type="ORF">HAKA00212_LOCUS11193</name>
</gene>
<keyword evidence="6" id="KW-0560">Oxidoreductase</keyword>
<evidence type="ECO:0000259" key="14">
    <source>
        <dbReference type="Pfam" id="PF00725"/>
    </source>
</evidence>
<dbReference type="InterPro" id="IPR018376">
    <property type="entry name" value="Enoyl-CoA_hyd/isom_CS"/>
</dbReference>
<sequence length="692" mass="74462">MVILTGENNTFSAGADISEFSNMGFNKGPMLTEVVDVVEQCPKPVIAAVDGVALGGGCELALACHFRAAAPGARFGLPEVNIGLLPGAGGTQRLPRAVPAAEALDVMLTGRMVPAQAALASGLVDALAAAPGPRALLEAALSLGRAALRDPQFTVGARRLSCKGPRAGREAAEAALAAADKALSRRRGDVAPQRAVLAAVRAGLDGFAAGMAEEGRLFGELMPTEQSRARRYLFFGERAAFNVPRPSGPLPQIRTVGVLGAGTMGGGIAVCLLRAGYRVALVEARQAGLDNGVRAIRGIFLRDMTKGRLSVDECEKILDRLTPSLDYGSLADVDMVIEAVFENMKLKKEIFAQLDAVTKPDCILCSNTSTLDIDEIASVTSRPDKVLGMHFFSPAHLMRLCEVILRARSSDATVAVVMHMAKRIRKVAVLVGNCHGFVGNRAFFKQSFEAVYLVEEGCPPARVDGVMRKFGNATGPLQTGDIAGNDISYKVRQELGLTDPNNLPEEYQKERWSGLIDMLAEANRLGVKTGKGWYKYSRGGFVPQPDPELEPLLEEYRRKHGLAPRPASSFADEEILTRVLYPLINEGFKILEEGIAAKPSDVDTVFVNGYGFPAHKGGPMFQADEIGLPQLLEKVREYQAKFPNVHYWKPSALLEDLVRKGQTLAQYWAEHGSKSILDKRVPVGAGHRLSKL</sequence>
<evidence type="ECO:0008006" key="17">
    <source>
        <dbReference type="Google" id="ProtNLM"/>
    </source>
</evidence>
<evidence type="ECO:0000256" key="7">
    <source>
        <dbReference type="ARBA" id="ARBA00023027"/>
    </source>
</evidence>
<comment type="subunit">
    <text evidence="4">Monomer.</text>
</comment>
<keyword evidence="9" id="KW-0576">Peroxisome</keyword>
<dbReference type="InterPro" id="IPR008927">
    <property type="entry name" value="6-PGluconate_DH-like_C_sf"/>
</dbReference>
<evidence type="ECO:0000256" key="5">
    <source>
        <dbReference type="ARBA" id="ARBA00022832"/>
    </source>
</evidence>
<accession>A0A7S3XU86</accession>
<reference evidence="16" key="1">
    <citation type="submission" date="2021-01" db="EMBL/GenBank/DDBJ databases">
        <authorList>
            <person name="Corre E."/>
            <person name="Pelletier E."/>
            <person name="Niang G."/>
            <person name="Scheremetjew M."/>
            <person name="Finn R."/>
            <person name="Kale V."/>
            <person name="Holt S."/>
            <person name="Cochrane G."/>
            <person name="Meng A."/>
            <person name="Brown T."/>
            <person name="Cohen L."/>
        </authorList>
    </citation>
    <scope>NUCLEOTIDE SEQUENCE</scope>
    <source>
        <strain evidence="16">CCMP3107</strain>
    </source>
</reference>
<dbReference type="GO" id="GO:0005777">
    <property type="term" value="C:peroxisome"/>
    <property type="evidence" value="ECO:0007669"/>
    <property type="project" value="UniProtKB-SubCell"/>
</dbReference>
<dbReference type="Pfam" id="PF00378">
    <property type="entry name" value="ECH_1"/>
    <property type="match status" value="1"/>
</dbReference>
<organism evidence="16">
    <name type="scientific">Heterosigma akashiwo</name>
    <name type="common">Chromophytic alga</name>
    <name type="synonym">Heterosigma carterae</name>
    <dbReference type="NCBI Taxonomy" id="2829"/>
    <lineage>
        <taxon>Eukaryota</taxon>
        <taxon>Sar</taxon>
        <taxon>Stramenopiles</taxon>
        <taxon>Ochrophyta</taxon>
        <taxon>Raphidophyceae</taxon>
        <taxon>Chattonellales</taxon>
        <taxon>Chattonellaceae</taxon>
        <taxon>Heterosigma</taxon>
    </lineage>
</organism>
<keyword evidence="8" id="KW-0443">Lipid metabolism</keyword>
<dbReference type="GO" id="GO:0003857">
    <property type="term" value="F:(3S)-3-hydroxyacyl-CoA dehydrogenase (NAD+) activity"/>
    <property type="evidence" value="ECO:0007669"/>
    <property type="project" value="TreeGrafter"/>
</dbReference>
<keyword evidence="12" id="KW-0511">Multifunctional enzyme</keyword>
<dbReference type="PANTHER" id="PTHR23309">
    <property type="entry name" value="3-HYDROXYACYL-COA DEHYROGENASE"/>
    <property type="match status" value="1"/>
</dbReference>
<dbReference type="SUPFAM" id="SSF52096">
    <property type="entry name" value="ClpP/crotonase"/>
    <property type="match status" value="1"/>
</dbReference>
<dbReference type="InterPro" id="IPR036291">
    <property type="entry name" value="NAD(P)-bd_dom_sf"/>
</dbReference>
<evidence type="ECO:0000256" key="10">
    <source>
        <dbReference type="ARBA" id="ARBA00023235"/>
    </source>
</evidence>
<dbReference type="GO" id="GO:0006635">
    <property type="term" value="P:fatty acid beta-oxidation"/>
    <property type="evidence" value="ECO:0007669"/>
    <property type="project" value="UniProtKB-UniPathway"/>
</dbReference>
<dbReference type="GO" id="GO:0070403">
    <property type="term" value="F:NAD+ binding"/>
    <property type="evidence" value="ECO:0007669"/>
    <property type="project" value="InterPro"/>
</dbReference>
<evidence type="ECO:0000259" key="15">
    <source>
        <dbReference type="Pfam" id="PF02737"/>
    </source>
</evidence>
<dbReference type="GO" id="GO:0016853">
    <property type="term" value="F:isomerase activity"/>
    <property type="evidence" value="ECO:0007669"/>
    <property type="project" value="UniProtKB-KW"/>
</dbReference>
<dbReference type="InterPro" id="IPR001753">
    <property type="entry name" value="Enoyl-CoA_hydra/iso"/>
</dbReference>
<dbReference type="AlphaFoldDB" id="A0A7S3XU86"/>
<dbReference type="Pfam" id="PF00725">
    <property type="entry name" value="3HCDH"/>
    <property type="match status" value="2"/>
</dbReference>
<comment type="similarity">
    <text evidence="13">Belongs to the enoyl-CoA hydratase/isomerase family.</text>
</comment>
<keyword evidence="11" id="KW-0456">Lyase</keyword>
<dbReference type="SUPFAM" id="SSF51735">
    <property type="entry name" value="NAD(P)-binding Rossmann-fold domains"/>
    <property type="match status" value="1"/>
</dbReference>
<proteinExistence type="inferred from homology"/>
<dbReference type="Gene3D" id="3.40.50.720">
    <property type="entry name" value="NAD(P)-binding Rossmann-like Domain"/>
    <property type="match status" value="1"/>
</dbReference>
<dbReference type="InterPro" id="IPR006108">
    <property type="entry name" value="3HC_DH_C"/>
</dbReference>
<dbReference type="InterPro" id="IPR029045">
    <property type="entry name" value="ClpP/crotonase-like_dom_sf"/>
</dbReference>
<dbReference type="FunFam" id="1.10.1040.50:FF:000006">
    <property type="entry name" value="Peroxisomal bifunctional enzyme"/>
    <property type="match status" value="1"/>
</dbReference>
<protein>
    <recommendedName>
        <fullName evidence="17">Enoyl-CoA hydratase</fullName>
    </recommendedName>
</protein>
<dbReference type="CDD" id="cd06558">
    <property type="entry name" value="crotonase-like"/>
    <property type="match status" value="1"/>
</dbReference>
<feature type="domain" description="3-hydroxyacyl-CoA dehydrogenase C-terminal" evidence="14">
    <location>
        <begin position="436"/>
        <end position="536"/>
    </location>
</feature>
<keyword evidence="10" id="KW-0413">Isomerase</keyword>
<evidence type="ECO:0000256" key="4">
    <source>
        <dbReference type="ARBA" id="ARBA00011245"/>
    </source>
</evidence>
<evidence type="ECO:0000256" key="11">
    <source>
        <dbReference type="ARBA" id="ARBA00023239"/>
    </source>
</evidence>
<comment type="similarity">
    <text evidence="3">In the N-terminal section; belongs to the enoyl-CoA hydratase/isomerase family.</text>
</comment>
<dbReference type="PANTHER" id="PTHR23309:SF49">
    <property type="entry name" value="PEROXISOMAL BIFUNCTIONAL ENZYME"/>
    <property type="match status" value="1"/>
</dbReference>
<dbReference type="EMBL" id="HBIU01024078">
    <property type="protein sequence ID" value="CAE0632484.1"/>
    <property type="molecule type" value="Transcribed_RNA"/>
</dbReference>
<evidence type="ECO:0000256" key="3">
    <source>
        <dbReference type="ARBA" id="ARBA00008750"/>
    </source>
</evidence>
<evidence type="ECO:0000256" key="6">
    <source>
        <dbReference type="ARBA" id="ARBA00023002"/>
    </source>
</evidence>
<dbReference type="InterPro" id="IPR006176">
    <property type="entry name" value="3-OHacyl-CoA_DH_NAD-bd"/>
</dbReference>
<keyword evidence="7" id="KW-0520">NAD</keyword>
<feature type="domain" description="3-hydroxyacyl-CoA dehydrogenase NAD binding" evidence="15">
    <location>
        <begin position="255"/>
        <end position="433"/>
    </location>
</feature>
<evidence type="ECO:0000256" key="1">
    <source>
        <dbReference type="ARBA" id="ARBA00004275"/>
    </source>
</evidence>
<dbReference type="Pfam" id="PF02737">
    <property type="entry name" value="3HCDH_N"/>
    <property type="match status" value="1"/>
</dbReference>
<evidence type="ECO:0000256" key="2">
    <source>
        <dbReference type="ARBA" id="ARBA00005005"/>
    </source>
</evidence>
<dbReference type="UniPathway" id="UPA00659"/>
<dbReference type="FunFam" id="3.40.50.720:FF:000009">
    <property type="entry name" value="Fatty oxidation complex, alpha subunit"/>
    <property type="match status" value="1"/>
</dbReference>
<evidence type="ECO:0000256" key="13">
    <source>
        <dbReference type="RuleBase" id="RU003707"/>
    </source>
</evidence>
<evidence type="ECO:0000313" key="16">
    <source>
        <dbReference type="EMBL" id="CAE0632484.1"/>
    </source>
</evidence>
<name>A0A7S3XU86_HETAK</name>
<evidence type="ECO:0000256" key="8">
    <source>
        <dbReference type="ARBA" id="ARBA00023098"/>
    </source>
</evidence>